<evidence type="ECO:0000256" key="1">
    <source>
        <dbReference type="ARBA" id="ARBA00022596"/>
    </source>
</evidence>
<evidence type="ECO:0000313" key="2">
    <source>
        <dbReference type="EMBL" id="HIX77492.1"/>
    </source>
</evidence>
<protein>
    <submittedName>
        <fullName evidence="2">LarC family nickel insertion protein</fullName>
    </submittedName>
</protein>
<dbReference type="PANTHER" id="PTHR36566:SF1">
    <property type="entry name" value="PYRIDINIUM-3,5-BISTHIOCARBOXYLIC ACID MONONUCLEOTIDE NICKEL INSERTION PROTEIN"/>
    <property type="match status" value="1"/>
</dbReference>
<dbReference type="Gene3D" id="3.30.70.1380">
    <property type="entry name" value="Transcriptional regulatory protein pf0864 domain like"/>
    <property type="match status" value="1"/>
</dbReference>
<comment type="caution">
    <text evidence="2">The sequence shown here is derived from an EMBL/GenBank/DDBJ whole genome shotgun (WGS) entry which is preliminary data.</text>
</comment>
<sequence>MCKKEEISVENGWPGAPDLWKLETNLDDCTGEALGYAMEKLLAAGAADVWYQPIYMKKNRPAVMLCVLCRLEQKAQLEQIIFENTTTIGIRCQPVWRDVLNRRLERRPTRYGDVQAKVCELNGRLRIYPEHEELRKICETTGLGYEQVRQEVTADLNTSPEADEK</sequence>
<reference evidence="2" key="2">
    <citation type="submission" date="2021-04" db="EMBL/GenBank/DDBJ databases">
        <authorList>
            <person name="Gilroy R."/>
        </authorList>
    </citation>
    <scope>NUCLEOTIDE SEQUENCE</scope>
    <source>
        <strain evidence="2">CHK183-1962</strain>
    </source>
</reference>
<accession>A0A9D1XDL8</accession>
<dbReference type="Proteomes" id="UP000886890">
    <property type="component" value="Unassembled WGS sequence"/>
</dbReference>
<dbReference type="EMBL" id="DXEK01000133">
    <property type="protein sequence ID" value="HIX77492.1"/>
    <property type="molecule type" value="Genomic_DNA"/>
</dbReference>
<reference evidence="2" key="1">
    <citation type="journal article" date="2021" name="PeerJ">
        <title>Extensive microbial diversity within the chicken gut microbiome revealed by metagenomics and culture.</title>
        <authorList>
            <person name="Gilroy R."/>
            <person name="Ravi A."/>
            <person name="Getino M."/>
            <person name="Pursley I."/>
            <person name="Horton D.L."/>
            <person name="Alikhan N.F."/>
            <person name="Baker D."/>
            <person name="Gharbi K."/>
            <person name="Hall N."/>
            <person name="Watson M."/>
            <person name="Adriaenssens E.M."/>
            <person name="Foster-Nyarko E."/>
            <person name="Jarju S."/>
            <person name="Secka A."/>
            <person name="Antonio M."/>
            <person name="Oren A."/>
            <person name="Chaudhuri R.R."/>
            <person name="La Ragione R."/>
            <person name="Hildebrand F."/>
            <person name="Pallen M.J."/>
        </authorList>
    </citation>
    <scope>NUCLEOTIDE SEQUENCE</scope>
    <source>
        <strain evidence="2">CHK183-1962</strain>
    </source>
</reference>
<dbReference type="AlphaFoldDB" id="A0A9D1XDL8"/>
<proteinExistence type="predicted"/>
<evidence type="ECO:0000313" key="3">
    <source>
        <dbReference type="Proteomes" id="UP000886890"/>
    </source>
</evidence>
<name>A0A9D1XDL8_9FIRM</name>
<dbReference type="Pfam" id="PF01969">
    <property type="entry name" value="Ni_insertion"/>
    <property type="match status" value="1"/>
</dbReference>
<gene>
    <name evidence="2" type="ORF">H9734_07855</name>
</gene>
<dbReference type="PANTHER" id="PTHR36566">
    <property type="entry name" value="NICKEL INSERTION PROTEIN-RELATED"/>
    <property type="match status" value="1"/>
</dbReference>
<dbReference type="InterPro" id="IPR002822">
    <property type="entry name" value="Ni_insertion"/>
</dbReference>
<keyword evidence="1" id="KW-0533">Nickel</keyword>
<organism evidence="2 3">
    <name type="scientific">Candidatus Fusicatenibacter merdavium</name>
    <dbReference type="NCBI Taxonomy" id="2838600"/>
    <lineage>
        <taxon>Bacteria</taxon>
        <taxon>Bacillati</taxon>
        <taxon>Bacillota</taxon>
        <taxon>Clostridia</taxon>
        <taxon>Lachnospirales</taxon>
        <taxon>Lachnospiraceae</taxon>
        <taxon>Fusicatenibacter</taxon>
    </lineage>
</organism>